<dbReference type="EMBL" id="JBHRSF010000003">
    <property type="protein sequence ID" value="MFC2993904.1"/>
    <property type="molecule type" value="Genomic_DNA"/>
</dbReference>
<dbReference type="OrthoDB" id="7055830at2"/>
<dbReference type="Proteomes" id="UP001595455">
    <property type="component" value="Unassembled WGS sequence"/>
</dbReference>
<reference evidence="1" key="1">
    <citation type="journal article" date="2014" name="Int. J. Syst. Evol. Microbiol.">
        <title>Complete genome of a new Firmicutes species belonging to the dominant human colonic microbiota ('Ruminococcus bicirculans') reveals two chromosomes and a selective capacity to utilize plant glucans.</title>
        <authorList>
            <consortium name="NISC Comparative Sequencing Program"/>
            <person name="Wegmann U."/>
            <person name="Louis P."/>
            <person name="Goesmann A."/>
            <person name="Henrissat B."/>
            <person name="Duncan S.H."/>
            <person name="Flint H.J."/>
        </authorList>
    </citation>
    <scope>NUCLEOTIDE SEQUENCE</scope>
    <source>
        <strain evidence="1">KCTC 62575</strain>
    </source>
</reference>
<dbReference type="Proteomes" id="UP000240957">
    <property type="component" value="Unassembled WGS sequence"/>
</dbReference>
<dbReference type="AlphaFoldDB" id="A0A371YTV5"/>
<evidence type="ECO:0000313" key="2">
    <source>
        <dbReference type="EMBL" id="RFC84910.1"/>
    </source>
</evidence>
<keyword evidence="4" id="KW-1185">Reference proteome</keyword>
<gene>
    <name evidence="1" type="ORF">ACFODO_01165</name>
    <name evidence="2" type="ORF">C9E89_003075</name>
</gene>
<reference evidence="2 3" key="2">
    <citation type="submission" date="2018-08" db="EMBL/GenBank/DDBJ databases">
        <title>The draft genome of Acinetobacter sichuanensis strain WCHAc060041.</title>
        <authorList>
            <person name="Qin J."/>
            <person name="Feng Y."/>
            <person name="Zong Z."/>
        </authorList>
    </citation>
    <scope>NUCLEOTIDE SEQUENCE [LARGE SCALE GENOMIC DNA]</scope>
    <source>
        <strain evidence="2 3">WCHAc060041</strain>
    </source>
</reference>
<reference evidence="4" key="3">
    <citation type="journal article" date="2019" name="Int. J. Syst. Evol. Microbiol.">
        <title>The Global Catalogue of Microorganisms (GCM) 10K type strain sequencing project: providing services to taxonomists for standard genome sequencing and annotation.</title>
        <authorList>
            <consortium name="The Broad Institute Genomics Platform"/>
            <consortium name="The Broad Institute Genome Sequencing Center for Infectious Disease"/>
            <person name="Wu L."/>
            <person name="Ma J."/>
        </authorList>
    </citation>
    <scope>NUCLEOTIDE SEQUENCE [LARGE SCALE GENOMIC DNA]</scope>
    <source>
        <strain evidence="4">KCTC 62575</strain>
    </source>
</reference>
<organism evidence="2 3">
    <name type="scientific">Acinetobacter sichuanensis</name>
    <dbReference type="NCBI Taxonomy" id="2136183"/>
    <lineage>
        <taxon>Bacteria</taxon>
        <taxon>Pseudomonadati</taxon>
        <taxon>Pseudomonadota</taxon>
        <taxon>Gammaproteobacteria</taxon>
        <taxon>Moraxellales</taxon>
        <taxon>Moraxellaceae</taxon>
        <taxon>Acinetobacter</taxon>
    </lineage>
</organism>
<comment type="caution">
    <text evidence="2">The sequence shown here is derived from an EMBL/GenBank/DDBJ whole genome shotgun (WGS) entry which is preliminary data.</text>
</comment>
<accession>A0A371YTV5</accession>
<dbReference type="EMBL" id="PYIX02000003">
    <property type="protein sequence ID" value="RFC84910.1"/>
    <property type="molecule type" value="Genomic_DNA"/>
</dbReference>
<name>A0A371YTV5_9GAMM</name>
<evidence type="ECO:0000313" key="3">
    <source>
        <dbReference type="Proteomes" id="UP000240957"/>
    </source>
</evidence>
<evidence type="ECO:0000313" key="4">
    <source>
        <dbReference type="Proteomes" id="UP001595455"/>
    </source>
</evidence>
<dbReference type="RefSeq" id="WP_107006971.1">
    <property type="nucleotide sequence ID" value="NZ_JBHRSF010000003.1"/>
</dbReference>
<sequence>MSSESALSFMSFAQQLAQALQLEQVRFIKKQLLETQNPIYIEGFIAQSYQNADKILLRDFIKLEQLQAVIQKYAFELNLGPDILEFIGVAAQKIHHYAAHNSTVLNELLSDENFELWLFKILELEQLKTYLQDHLEHNPQIQHISIQLANQILEQNTPWLRQLRQYTVKQDHLRSKVLSFIQEQHQNLELKLEQQLAAAIRSQLIHIIQLPNEDLANLAYLIWSDLKQRPLKETFSQFQSIDFEEFFILVYETWKGLRQTDFMQHIILHVVAAFYEYFGEFSLQELLHSVGLNEHDLRLEAYRFIPSCIKALDEHDLLDSIIASLIAPFYQNEHTQQTIAHLMSTNLPFKT</sequence>
<protein>
    <submittedName>
        <fullName evidence="2">Uncharacterized protein</fullName>
    </submittedName>
</protein>
<reference evidence="1" key="4">
    <citation type="submission" date="2024-09" db="EMBL/GenBank/DDBJ databases">
        <authorList>
            <person name="Sun Q."/>
            <person name="Mori K."/>
        </authorList>
    </citation>
    <scope>NUCLEOTIDE SEQUENCE</scope>
    <source>
        <strain evidence="1">KCTC 62575</strain>
    </source>
</reference>
<evidence type="ECO:0000313" key="1">
    <source>
        <dbReference type="EMBL" id="MFC2993904.1"/>
    </source>
</evidence>
<proteinExistence type="predicted"/>